<sequence>MRNKEVETTGEDSRSRGRRRGRGAGNKWWHTLRETDPISLEPLRKLKIEPFSLVEGDHSYRFDGRVLAAYLIASEQFVNPLTRRELGLADCARLDAHLAAHNVASQSVARAWELSRERGPCTERDRLRTEAREVMRSLFGRGETIRSQLEATSEEAAATVGAGGVTVIDDDVLFASEPPRAPAPAVAGDRPSEVEAFPALEASARPISSASAWARQRARQEEPWLATRRAAQAEARRAADAARRAEETVRTQRDSRARRLAEAFGVRATHDDARWPGELLQWGRQTRDDDGAIGVEALRRLERRLATAVQTAKPVDLPPIKEARQRQRVRDLVDFYCLSSDEFDADVDGRSKYLRVRASRTSRFAGPARVPRPLLSDAAAKALPPPSKPRNDHPKARRTAARPRREAAVPTPPDDAPPKPATTLWDLLDDDDASSGPMSPPSYQRSEEDECSICLGRLADARAEDLVTLTCGHCFHTACLGSWSDTGLDKAPSATDLRYEHLLKTTSCPQCRKPHTLAKVQLPHDRW</sequence>
<evidence type="ECO:0000256" key="3">
    <source>
        <dbReference type="ARBA" id="ARBA00022833"/>
    </source>
</evidence>
<dbReference type="InterPro" id="IPR013083">
    <property type="entry name" value="Znf_RING/FYVE/PHD"/>
</dbReference>
<proteinExistence type="predicted"/>
<evidence type="ECO:0000256" key="2">
    <source>
        <dbReference type="ARBA" id="ARBA00022771"/>
    </source>
</evidence>
<dbReference type="GO" id="GO:0008270">
    <property type="term" value="F:zinc ion binding"/>
    <property type="evidence" value="ECO:0007669"/>
    <property type="project" value="UniProtKB-KW"/>
</dbReference>
<keyword evidence="8" id="KW-1185">Reference proteome</keyword>
<evidence type="ECO:0000259" key="6">
    <source>
        <dbReference type="PROSITE" id="PS50089"/>
    </source>
</evidence>
<evidence type="ECO:0000313" key="8">
    <source>
        <dbReference type="Proteomes" id="UP001230188"/>
    </source>
</evidence>
<feature type="region of interest" description="Disordered" evidence="5">
    <location>
        <begin position="361"/>
        <end position="445"/>
    </location>
</feature>
<dbReference type="Gene3D" id="3.30.40.10">
    <property type="entry name" value="Zinc/RING finger domain, C3HC4 (zinc finger)"/>
    <property type="match status" value="1"/>
</dbReference>
<keyword evidence="3" id="KW-0862">Zinc</keyword>
<protein>
    <recommendedName>
        <fullName evidence="6">RING-type domain-containing protein</fullName>
    </recommendedName>
</protein>
<evidence type="ECO:0000313" key="7">
    <source>
        <dbReference type="EMBL" id="KAJ8613125.1"/>
    </source>
</evidence>
<dbReference type="Pfam" id="PF17123">
    <property type="entry name" value="zf-RING_11"/>
    <property type="match status" value="1"/>
</dbReference>
<comment type="caution">
    <text evidence="7">The sequence shown here is derived from an EMBL/GenBank/DDBJ whole genome shotgun (WGS) entry which is preliminary data.</text>
</comment>
<reference evidence="7" key="1">
    <citation type="submission" date="2023-01" db="EMBL/GenBank/DDBJ databases">
        <title>Metagenome sequencing of chrysophaentin producing Chrysophaeum taylorii.</title>
        <authorList>
            <person name="Davison J."/>
            <person name="Bewley C."/>
        </authorList>
    </citation>
    <scope>NUCLEOTIDE SEQUENCE</scope>
    <source>
        <strain evidence="7">NIES-1699</strain>
    </source>
</reference>
<evidence type="ECO:0000256" key="5">
    <source>
        <dbReference type="SAM" id="MobiDB-lite"/>
    </source>
</evidence>
<dbReference type="PANTHER" id="PTHR14155:SF627">
    <property type="entry name" value="OS06G0192800 PROTEIN"/>
    <property type="match status" value="1"/>
</dbReference>
<dbReference type="EMBL" id="JAQMWT010000036">
    <property type="protein sequence ID" value="KAJ8613125.1"/>
    <property type="molecule type" value="Genomic_DNA"/>
</dbReference>
<organism evidence="7 8">
    <name type="scientific">Chrysophaeum taylorii</name>
    <dbReference type="NCBI Taxonomy" id="2483200"/>
    <lineage>
        <taxon>Eukaryota</taxon>
        <taxon>Sar</taxon>
        <taxon>Stramenopiles</taxon>
        <taxon>Ochrophyta</taxon>
        <taxon>Pelagophyceae</taxon>
        <taxon>Pelagomonadales</taxon>
        <taxon>Pelagomonadaceae</taxon>
        <taxon>Chrysophaeum</taxon>
    </lineage>
</organism>
<gene>
    <name evidence="7" type="ORF">CTAYLR_004814</name>
</gene>
<dbReference type="InterPro" id="IPR001841">
    <property type="entry name" value="Znf_RING"/>
</dbReference>
<feature type="compositionally biased region" description="Basic and acidic residues" evidence="5">
    <location>
        <begin position="1"/>
        <end position="15"/>
    </location>
</feature>
<feature type="domain" description="RING-type" evidence="6">
    <location>
        <begin position="451"/>
        <end position="512"/>
    </location>
</feature>
<keyword evidence="1" id="KW-0479">Metal-binding</keyword>
<dbReference type="PROSITE" id="PS50089">
    <property type="entry name" value="ZF_RING_2"/>
    <property type="match status" value="1"/>
</dbReference>
<feature type="compositionally biased region" description="Low complexity" evidence="5">
    <location>
        <begin position="373"/>
        <end position="382"/>
    </location>
</feature>
<dbReference type="SMART" id="SM00184">
    <property type="entry name" value="RING"/>
    <property type="match status" value="1"/>
</dbReference>
<evidence type="ECO:0000256" key="1">
    <source>
        <dbReference type="ARBA" id="ARBA00022723"/>
    </source>
</evidence>
<name>A0AAD7UNI4_9STRA</name>
<accession>A0AAD7UNI4</accession>
<dbReference type="PANTHER" id="PTHR14155">
    <property type="entry name" value="RING FINGER DOMAIN-CONTAINING"/>
    <property type="match status" value="1"/>
</dbReference>
<feature type="compositionally biased region" description="Pro residues" evidence="5">
    <location>
        <begin position="410"/>
        <end position="420"/>
    </location>
</feature>
<dbReference type="Proteomes" id="UP001230188">
    <property type="component" value="Unassembled WGS sequence"/>
</dbReference>
<dbReference type="SUPFAM" id="SSF57850">
    <property type="entry name" value="RING/U-box"/>
    <property type="match status" value="1"/>
</dbReference>
<dbReference type="InterPro" id="IPR053238">
    <property type="entry name" value="RING-H2_zinc_finger"/>
</dbReference>
<evidence type="ECO:0000256" key="4">
    <source>
        <dbReference type="PROSITE-ProRule" id="PRU00175"/>
    </source>
</evidence>
<keyword evidence="2 4" id="KW-0863">Zinc-finger</keyword>
<feature type="region of interest" description="Disordered" evidence="5">
    <location>
        <begin position="1"/>
        <end position="25"/>
    </location>
</feature>
<dbReference type="AlphaFoldDB" id="A0AAD7UNI4"/>